<organism evidence="1 2">
    <name type="scientific">Clostridium paridis</name>
    <dbReference type="NCBI Taxonomy" id="2803863"/>
    <lineage>
        <taxon>Bacteria</taxon>
        <taxon>Bacillati</taxon>
        <taxon>Bacillota</taxon>
        <taxon>Clostridia</taxon>
        <taxon>Eubacteriales</taxon>
        <taxon>Clostridiaceae</taxon>
        <taxon>Clostridium</taxon>
    </lineage>
</organism>
<name>A0A937FCF0_9CLOT</name>
<dbReference type="EMBL" id="JAESWA010000001">
    <property type="protein sequence ID" value="MBL4930220.1"/>
    <property type="molecule type" value="Genomic_DNA"/>
</dbReference>
<gene>
    <name evidence="1" type="ORF">JK634_00135</name>
</gene>
<protein>
    <submittedName>
        <fullName evidence="1">Uncharacterized protein</fullName>
    </submittedName>
</protein>
<comment type="caution">
    <text evidence="1">The sequence shown here is derived from an EMBL/GenBank/DDBJ whole genome shotgun (WGS) entry which is preliminary data.</text>
</comment>
<dbReference type="RefSeq" id="WP_202765606.1">
    <property type="nucleotide sequence ID" value="NZ_JAESWA010000001.1"/>
</dbReference>
<evidence type="ECO:0000313" key="1">
    <source>
        <dbReference type="EMBL" id="MBL4930220.1"/>
    </source>
</evidence>
<sequence length="113" mass="13308">MYYVKIFPNVYVDNSTNEVLKDIYFTLEGIEGSDIRFKKVRKNMMEAKAIVTTKAKTYKKLFMYHLDNNNLKHEYLISDSIIWGDNKDIKIDILDINADGTYKIIVDKEFVLN</sequence>
<keyword evidence="2" id="KW-1185">Reference proteome</keyword>
<evidence type="ECO:0000313" key="2">
    <source>
        <dbReference type="Proteomes" id="UP000623681"/>
    </source>
</evidence>
<accession>A0A937FCF0</accession>
<reference evidence="1" key="1">
    <citation type="submission" date="2021-01" db="EMBL/GenBank/DDBJ databases">
        <title>Genome public.</title>
        <authorList>
            <person name="Liu C."/>
            <person name="Sun Q."/>
        </authorList>
    </citation>
    <scope>NUCLEOTIDE SEQUENCE</scope>
    <source>
        <strain evidence="1">YIM B02565</strain>
    </source>
</reference>
<dbReference type="Proteomes" id="UP000623681">
    <property type="component" value="Unassembled WGS sequence"/>
</dbReference>
<proteinExistence type="predicted"/>
<dbReference type="AlphaFoldDB" id="A0A937FCF0"/>